<dbReference type="AlphaFoldDB" id="A0A1D3D974"/>
<dbReference type="VEuPathDB" id="ToxoDB:cyc_00981"/>
<name>A0A1D3D974_9EIME</name>
<proteinExistence type="predicted"/>
<protein>
    <submittedName>
        <fullName evidence="1">Uncharacterized protein</fullName>
    </submittedName>
</protein>
<dbReference type="EMBL" id="JROU02000216">
    <property type="protein sequence ID" value="OEH79997.1"/>
    <property type="molecule type" value="Genomic_DNA"/>
</dbReference>
<reference evidence="1 2" key="1">
    <citation type="journal article" date="2016" name="BMC Genomics">
        <title>Comparative genomics reveals Cyclospora cayetanensis possesses coccidia-like metabolism and invasion components but unique surface antigens.</title>
        <authorList>
            <person name="Liu S."/>
            <person name="Wang L."/>
            <person name="Zheng H."/>
            <person name="Xu Z."/>
            <person name="Roellig D.M."/>
            <person name="Li N."/>
            <person name="Frace M.A."/>
            <person name="Tang K."/>
            <person name="Arrowood M.J."/>
            <person name="Moss D.M."/>
            <person name="Zhang L."/>
            <person name="Feng Y."/>
            <person name="Xiao L."/>
        </authorList>
    </citation>
    <scope>NUCLEOTIDE SEQUENCE [LARGE SCALE GENOMIC DNA]</scope>
    <source>
        <strain evidence="1 2">CHN_HEN01</strain>
    </source>
</reference>
<dbReference type="InParanoid" id="A0A1D3D974"/>
<gene>
    <name evidence="1" type="ORF">cyc_00981</name>
</gene>
<comment type="caution">
    <text evidence="1">The sequence shown here is derived from an EMBL/GenBank/DDBJ whole genome shotgun (WGS) entry which is preliminary data.</text>
</comment>
<keyword evidence="2" id="KW-1185">Reference proteome</keyword>
<evidence type="ECO:0000313" key="1">
    <source>
        <dbReference type="EMBL" id="OEH79997.1"/>
    </source>
</evidence>
<sequence>METEDFYDVVLEACEADFATGFSKVEDTHDALVSEKQKEFPFSCFKAFQSLLSSLVPHATPLDCLQLYRNVQQLAAWCTQEQQIIDAQGPPSAVPVRGALSRVLLRSAAANSGWFYSASLATTGLPSVPPVPSQAR</sequence>
<evidence type="ECO:0000313" key="2">
    <source>
        <dbReference type="Proteomes" id="UP000095192"/>
    </source>
</evidence>
<accession>A0A1D3D974</accession>
<organism evidence="1 2">
    <name type="scientific">Cyclospora cayetanensis</name>
    <dbReference type="NCBI Taxonomy" id="88456"/>
    <lineage>
        <taxon>Eukaryota</taxon>
        <taxon>Sar</taxon>
        <taxon>Alveolata</taxon>
        <taxon>Apicomplexa</taxon>
        <taxon>Conoidasida</taxon>
        <taxon>Coccidia</taxon>
        <taxon>Eucoccidiorida</taxon>
        <taxon>Eimeriorina</taxon>
        <taxon>Eimeriidae</taxon>
        <taxon>Cyclospora</taxon>
    </lineage>
</organism>
<dbReference type="Proteomes" id="UP000095192">
    <property type="component" value="Unassembled WGS sequence"/>
</dbReference>